<dbReference type="Proteomes" id="UP001595823">
    <property type="component" value="Unassembled WGS sequence"/>
</dbReference>
<protein>
    <submittedName>
        <fullName evidence="1">Uncharacterized protein</fullName>
    </submittedName>
</protein>
<dbReference type="RefSeq" id="WP_380620532.1">
    <property type="nucleotide sequence ID" value="NZ_JBHSDK010000014.1"/>
</dbReference>
<sequence>MNPSPDSYPAVGSDLDITLLWLAKQGIQPGNDGMWTNPNDPAEPYVADDMVGVFLRALDDGSLPGSELAVRIMFGLTCHGAGILVSREVLPRLEPVLDEMGRKAISERFDSVRAMFGVIWDNEIPSHFSNMDPSSQWTPELQDQSMAALTPVAQRDFGAWRSSESDVEFALGYLADQRYTPMNGGFWADPADLEEYPNPLDVDDIYFNLWSESFDHRGAALVDRARCFSGLQALTNRYQGASDVLRYAVLRSEDSDAIEFAWDRLRGFLEAPRLRWPVDYTLAVDWMEFPDRAPEVLRHLLLNDVPALRGKNSARLDERVLRRCRRVLDLAAIATWDNLQPVFHELVDCEALHGDLIELLTMVAAPNENDLRQEYVPAEQVAAVADRLELVIGAEGVAPVRKALLRRALLVSSFGTCLPDSSAERLWSYPHPIQQEAAHQVRGTLKPLPDRLFVPTRQPRSDQCFVGGLDLRPDTVRGIRSRMGRR</sequence>
<gene>
    <name evidence="1" type="ORF">ACFPET_10110</name>
</gene>
<reference evidence="2" key="1">
    <citation type="journal article" date="2019" name="Int. J. Syst. Evol. Microbiol.">
        <title>The Global Catalogue of Microorganisms (GCM) 10K type strain sequencing project: providing services to taxonomists for standard genome sequencing and annotation.</title>
        <authorList>
            <consortium name="The Broad Institute Genomics Platform"/>
            <consortium name="The Broad Institute Genome Sequencing Center for Infectious Disease"/>
            <person name="Wu L."/>
            <person name="Ma J."/>
        </authorList>
    </citation>
    <scope>NUCLEOTIDE SEQUENCE [LARGE SCALE GENOMIC DNA]</scope>
    <source>
        <strain evidence="2">IBRC-M 10908</strain>
    </source>
</reference>
<accession>A0ABV8TXL0</accession>
<evidence type="ECO:0000313" key="1">
    <source>
        <dbReference type="EMBL" id="MFC4335551.1"/>
    </source>
</evidence>
<comment type="caution">
    <text evidence="1">The sequence shown here is derived from an EMBL/GenBank/DDBJ whole genome shotgun (WGS) entry which is preliminary data.</text>
</comment>
<name>A0ABV8TXL0_9ACTN</name>
<proteinExistence type="predicted"/>
<dbReference type="EMBL" id="JBHSDK010000014">
    <property type="protein sequence ID" value="MFC4335551.1"/>
    <property type="molecule type" value="Genomic_DNA"/>
</dbReference>
<keyword evidence="2" id="KW-1185">Reference proteome</keyword>
<organism evidence="1 2">
    <name type="scientific">Salininema proteolyticum</name>
    <dbReference type="NCBI Taxonomy" id="1607685"/>
    <lineage>
        <taxon>Bacteria</taxon>
        <taxon>Bacillati</taxon>
        <taxon>Actinomycetota</taxon>
        <taxon>Actinomycetes</taxon>
        <taxon>Glycomycetales</taxon>
        <taxon>Glycomycetaceae</taxon>
        <taxon>Salininema</taxon>
    </lineage>
</organism>
<evidence type="ECO:0000313" key="2">
    <source>
        <dbReference type="Proteomes" id="UP001595823"/>
    </source>
</evidence>